<proteinExistence type="predicted"/>
<gene>
    <name evidence="2" type="ORF">Tci_644485</name>
</gene>
<dbReference type="SUPFAM" id="SSF57756">
    <property type="entry name" value="Retrovirus zinc finger-like domains"/>
    <property type="match status" value="1"/>
</dbReference>
<feature type="domain" description="Retrovirus-related Pol polyprotein from transposon TNT 1-94-like beta-barrel" evidence="1">
    <location>
        <begin position="84"/>
        <end position="158"/>
    </location>
</feature>
<evidence type="ECO:0000259" key="1">
    <source>
        <dbReference type="Pfam" id="PF22936"/>
    </source>
</evidence>
<dbReference type="EMBL" id="BKCJ010476104">
    <property type="protein sequence ID" value="GFA72513.1"/>
    <property type="molecule type" value="Genomic_DNA"/>
</dbReference>
<dbReference type="AlphaFoldDB" id="A0A699K274"/>
<organism evidence="2">
    <name type="scientific">Tanacetum cinerariifolium</name>
    <name type="common">Dalmatian daisy</name>
    <name type="synonym">Chrysanthemum cinerariifolium</name>
    <dbReference type="NCBI Taxonomy" id="118510"/>
    <lineage>
        <taxon>Eukaryota</taxon>
        <taxon>Viridiplantae</taxon>
        <taxon>Streptophyta</taxon>
        <taxon>Embryophyta</taxon>
        <taxon>Tracheophyta</taxon>
        <taxon>Spermatophyta</taxon>
        <taxon>Magnoliopsida</taxon>
        <taxon>eudicotyledons</taxon>
        <taxon>Gunneridae</taxon>
        <taxon>Pentapetalae</taxon>
        <taxon>asterids</taxon>
        <taxon>campanulids</taxon>
        <taxon>Asterales</taxon>
        <taxon>Asteraceae</taxon>
        <taxon>Asteroideae</taxon>
        <taxon>Anthemideae</taxon>
        <taxon>Anthemidinae</taxon>
        <taxon>Tanacetum</taxon>
    </lineage>
</organism>
<dbReference type="GO" id="GO:0003676">
    <property type="term" value="F:nucleic acid binding"/>
    <property type="evidence" value="ECO:0007669"/>
    <property type="project" value="InterPro"/>
</dbReference>
<dbReference type="Pfam" id="PF22936">
    <property type="entry name" value="Pol_BBD"/>
    <property type="match status" value="1"/>
</dbReference>
<dbReference type="InterPro" id="IPR054722">
    <property type="entry name" value="PolX-like_BBD"/>
</dbReference>
<accession>A0A699K274</accession>
<reference evidence="2" key="1">
    <citation type="journal article" date="2019" name="Sci. Rep.">
        <title>Draft genome of Tanacetum cinerariifolium, the natural source of mosquito coil.</title>
        <authorList>
            <person name="Yamashiro T."/>
            <person name="Shiraishi A."/>
            <person name="Satake H."/>
            <person name="Nakayama K."/>
        </authorList>
    </citation>
    <scope>NUCLEOTIDE SEQUENCE</scope>
</reference>
<name>A0A699K274_TANCI</name>
<evidence type="ECO:0000313" key="2">
    <source>
        <dbReference type="EMBL" id="GFA72513.1"/>
    </source>
</evidence>
<sequence>MRNPNKLGSGIGHSPVSGCSNYQGNSSCGRGRRPPHCQICRLDGHYASSCPDLSNYAQKSSYAAANLTQAFHADCNINEFTPDWYVDSGATTHMAPSSTTLKSSVPYHGNEKVSFGNGNVLTISRIGTLSINQNLKLQDVLIVPNIKKKLLSVSKLTNDYPVDFLFSRSFFAIQDSATKAILS</sequence>
<comment type="caution">
    <text evidence="2">The sequence shown here is derived from an EMBL/GenBank/DDBJ whole genome shotgun (WGS) entry which is preliminary data.</text>
</comment>
<protein>
    <submittedName>
        <fullName evidence="2">Zinc finger, CCHC-type, Gag-polypeptide of LTR copia-type</fullName>
    </submittedName>
</protein>
<dbReference type="InterPro" id="IPR036875">
    <property type="entry name" value="Znf_CCHC_sf"/>
</dbReference>
<dbReference type="GO" id="GO:0008270">
    <property type="term" value="F:zinc ion binding"/>
    <property type="evidence" value="ECO:0007669"/>
    <property type="project" value="InterPro"/>
</dbReference>